<proteinExistence type="predicted"/>
<feature type="transmembrane region" description="Helical" evidence="5">
    <location>
        <begin position="67"/>
        <end position="87"/>
    </location>
</feature>
<evidence type="ECO:0000313" key="6">
    <source>
        <dbReference type="EMBL" id="NMO95279.1"/>
    </source>
</evidence>
<gene>
    <name evidence="6" type="ORF">HII30_05685</name>
</gene>
<dbReference type="Proteomes" id="UP000565468">
    <property type="component" value="Unassembled WGS sequence"/>
</dbReference>
<evidence type="ECO:0000256" key="2">
    <source>
        <dbReference type="ARBA" id="ARBA00022692"/>
    </source>
</evidence>
<keyword evidence="7" id="KW-1185">Reference proteome</keyword>
<evidence type="ECO:0000313" key="7">
    <source>
        <dbReference type="Proteomes" id="UP000565468"/>
    </source>
</evidence>
<dbReference type="EMBL" id="JABBPN010000003">
    <property type="protein sequence ID" value="NMO95279.1"/>
    <property type="molecule type" value="Genomic_DNA"/>
</dbReference>
<accession>A0A848M4U1</accession>
<feature type="transmembrane region" description="Helical" evidence="5">
    <location>
        <begin position="6"/>
        <end position="28"/>
    </location>
</feature>
<keyword evidence="2 5" id="KW-0812">Transmembrane</keyword>
<dbReference type="RefSeq" id="WP_169504019.1">
    <property type="nucleotide sequence ID" value="NZ_JABBPN010000003.1"/>
</dbReference>
<feature type="transmembrane region" description="Helical" evidence="5">
    <location>
        <begin position="40"/>
        <end position="61"/>
    </location>
</feature>
<keyword evidence="3 5" id="KW-1133">Transmembrane helix</keyword>
<organism evidence="6 7">
    <name type="scientific">Paenibacillus lemnae</name>
    <dbReference type="NCBI Taxonomy" id="1330551"/>
    <lineage>
        <taxon>Bacteria</taxon>
        <taxon>Bacillati</taxon>
        <taxon>Bacillota</taxon>
        <taxon>Bacilli</taxon>
        <taxon>Bacillales</taxon>
        <taxon>Paenibacillaceae</taxon>
        <taxon>Paenibacillus</taxon>
    </lineage>
</organism>
<evidence type="ECO:0000256" key="3">
    <source>
        <dbReference type="ARBA" id="ARBA00022989"/>
    </source>
</evidence>
<comment type="subcellular location">
    <subcellularLocation>
        <location evidence="1">Membrane</location>
        <topology evidence="1">Multi-pass membrane protein</topology>
    </subcellularLocation>
</comment>
<dbReference type="AlphaFoldDB" id="A0A848M4U1"/>
<sequence>MRQLLSSLSYFSIFFAPFVLPIAVWILSQDYEVQKHAKRAFLTHMFPVAAGILLLIMALSAGSFGAVMGYIILFAVIYFGTFVYNIIQGLHVLRAYA</sequence>
<evidence type="ECO:0000256" key="4">
    <source>
        <dbReference type="ARBA" id="ARBA00023136"/>
    </source>
</evidence>
<dbReference type="Pfam" id="PF09685">
    <property type="entry name" value="MamF_MmsF"/>
    <property type="match status" value="1"/>
</dbReference>
<evidence type="ECO:0000256" key="5">
    <source>
        <dbReference type="SAM" id="Phobius"/>
    </source>
</evidence>
<keyword evidence="4 5" id="KW-0472">Membrane</keyword>
<reference evidence="6 7" key="1">
    <citation type="submission" date="2020-04" db="EMBL/GenBank/DDBJ databases">
        <title>Paenibacillus algicola sp. nov., a novel marine bacterium producing alginate lyase.</title>
        <authorList>
            <person name="Huang H."/>
        </authorList>
    </citation>
    <scope>NUCLEOTIDE SEQUENCE [LARGE SCALE GENOMIC DNA]</scope>
    <source>
        <strain evidence="6 7">L7-75</strain>
    </source>
</reference>
<comment type="caution">
    <text evidence="6">The sequence shown here is derived from an EMBL/GenBank/DDBJ whole genome shotgun (WGS) entry which is preliminary data.</text>
</comment>
<dbReference type="InterPro" id="IPR019109">
    <property type="entry name" value="MamF_MmsF"/>
</dbReference>
<name>A0A848M4U1_PAELE</name>
<evidence type="ECO:0000256" key="1">
    <source>
        <dbReference type="ARBA" id="ARBA00004141"/>
    </source>
</evidence>
<protein>
    <submittedName>
        <fullName evidence="6">DUF4870 domain-containing protein</fullName>
    </submittedName>
</protein>